<evidence type="ECO:0000313" key="2">
    <source>
        <dbReference type="EMBL" id="KAF2242287.1"/>
    </source>
</evidence>
<keyword evidence="3" id="KW-1185">Reference proteome</keyword>
<feature type="region of interest" description="Disordered" evidence="1">
    <location>
        <begin position="22"/>
        <end position="82"/>
    </location>
</feature>
<organism evidence="2 3">
    <name type="scientific">Trematosphaeria pertusa</name>
    <dbReference type="NCBI Taxonomy" id="390896"/>
    <lineage>
        <taxon>Eukaryota</taxon>
        <taxon>Fungi</taxon>
        <taxon>Dikarya</taxon>
        <taxon>Ascomycota</taxon>
        <taxon>Pezizomycotina</taxon>
        <taxon>Dothideomycetes</taxon>
        <taxon>Pleosporomycetidae</taxon>
        <taxon>Pleosporales</taxon>
        <taxon>Massarineae</taxon>
        <taxon>Trematosphaeriaceae</taxon>
        <taxon>Trematosphaeria</taxon>
    </lineage>
</organism>
<name>A0A6A6HW77_9PLEO</name>
<evidence type="ECO:0000313" key="3">
    <source>
        <dbReference type="Proteomes" id="UP000800094"/>
    </source>
</evidence>
<accession>A0A6A6HW77</accession>
<protein>
    <submittedName>
        <fullName evidence="2">Uncharacterized protein</fullName>
    </submittedName>
</protein>
<dbReference type="EMBL" id="ML987208">
    <property type="protein sequence ID" value="KAF2242287.1"/>
    <property type="molecule type" value="Genomic_DNA"/>
</dbReference>
<evidence type="ECO:0000256" key="1">
    <source>
        <dbReference type="SAM" id="MobiDB-lite"/>
    </source>
</evidence>
<dbReference type="Pfam" id="PF25312">
    <property type="entry name" value="Allergen_Asp_f_4"/>
    <property type="match status" value="1"/>
</dbReference>
<dbReference type="InterPro" id="IPR038903">
    <property type="entry name" value="Allergen_Asp_f_4"/>
</dbReference>
<reference evidence="2" key="1">
    <citation type="journal article" date="2020" name="Stud. Mycol.">
        <title>101 Dothideomycetes genomes: a test case for predicting lifestyles and emergence of pathogens.</title>
        <authorList>
            <person name="Haridas S."/>
            <person name="Albert R."/>
            <person name="Binder M."/>
            <person name="Bloem J."/>
            <person name="Labutti K."/>
            <person name="Salamov A."/>
            <person name="Andreopoulos B."/>
            <person name="Baker S."/>
            <person name="Barry K."/>
            <person name="Bills G."/>
            <person name="Bluhm B."/>
            <person name="Cannon C."/>
            <person name="Castanera R."/>
            <person name="Culley D."/>
            <person name="Daum C."/>
            <person name="Ezra D."/>
            <person name="Gonzalez J."/>
            <person name="Henrissat B."/>
            <person name="Kuo A."/>
            <person name="Liang C."/>
            <person name="Lipzen A."/>
            <person name="Lutzoni F."/>
            <person name="Magnuson J."/>
            <person name="Mondo S."/>
            <person name="Nolan M."/>
            <person name="Ohm R."/>
            <person name="Pangilinan J."/>
            <person name="Park H.-J."/>
            <person name="Ramirez L."/>
            <person name="Alfaro M."/>
            <person name="Sun H."/>
            <person name="Tritt A."/>
            <person name="Yoshinaga Y."/>
            <person name="Zwiers L.-H."/>
            <person name="Turgeon B."/>
            <person name="Goodwin S."/>
            <person name="Spatafora J."/>
            <person name="Crous P."/>
            <person name="Grigoriev I."/>
        </authorList>
    </citation>
    <scope>NUCLEOTIDE SEQUENCE</scope>
    <source>
        <strain evidence="2">CBS 122368</strain>
    </source>
</reference>
<dbReference type="GeneID" id="54583621"/>
<dbReference type="GO" id="GO:0005576">
    <property type="term" value="C:extracellular region"/>
    <property type="evidence" value="ECO:0007669"/>
    <property type="project" value="InterPro"/>
</dbReference>
<dbReference type="Proteomes" id="UP000800094">
    <property type="component" value="Unassembled WGS sequence"/>
</dbReference>
<sequence>MEDVDWNAAVADVDWKTVDWSSVFNSPSATPTPAQVNAEEAPASSVPEVVTSAAPEPTSEKATPTSTEAAEETGSSGDSSGFSNVMNNIIDTLSISSEVASPGIAWEGGDSKWKATIINDADEDCVMVCWTTAVPGNDYGGFFISIYGPNMFGIKAGQSKQISFKEDTPMACSFAFPDTEKLPNGQLAQSWLEMNFVQGHGMGAFDVSREVFMNGNVISAKGSKCTSGVSGGQLSCVFGCKDSSLSTCGEFGSYAIFGADTGSGCMNGLDAGAAAGGCGMGADSEHMEVTIYGSKDWPA</sequence>
<feature type="compositionally biased region" description="Low complexity" evidence="1">
    <location>
        <begin position="53"/>
        <end position="76"/>
    </location>
</feature>
<dbReference type="OrthoDB" id="5320938at2759"/>
<dbReference type="AlphaFoldDB" id="A0A6A6HW77"/>
<gene>
    <name evidence="2" type="ORF">BU26DRAFT_524457</name>
</gene>
<dbReference type="GO" id="GO:0019863">
    <property type="term" value="F:IgE binding"/>
    <property type="evidence" value="ECO:0007669"/>
    <property type="project" value="InterPro"/>
</dbReference>
<proteinExistence type="predicted"/>
<feature type="compositionally biased region" description="Polar residues" evidence="1">
    <location>
        <begin position="22"/>
        <end position="35"/>
    </location>
</feature>
<dbReference type="RefSeq" id="XP_033677291.1">
    <property type="nucleotide sequence ID" value="XM_033830291.1"/>
</dbReference>